<sequence length="22" mass="2161">VATGQEFGVVSVLGQEGQSVLG</sequence>
<name>A0A381PGN4_9ZZZZ</name>
<protein>
    <submittedName>
        <fullName evidence="1">Uncharacterized protein</fullName>
    </submittedName>
</protein>
<organism evidence="1">
    <name type="scientific">marine metagenome</name>
    <dbReference type="NCBI Taxonomy" id="408172"/>
    <lineage>
        <taxon>unclassified sequences</taxon>
        <taxon>metagenomes</taxon>
        <taxon>ecological metagenomes</taxon>
    </lineage>
</organism>
<dbReference type="EMBL" id="UINC01000958">
    <property type="protein sequence ID" value="SUZ65367.1"/>
    <property type="molecule type" value="Genomic_DNA"/>
</dbReference>
<proteinExistence type="predicted"/>
<accession>A0A381PGN4</accession>
<evidence type="ECO:0000313" key="1">
    <source>
        <dbReference type="EMBL" id="SUZ65367.1"/>
    </source>
</evidence>
<dbReference type="AlphaFoldDB" id="A0A381PGN4"/>
<feature type="non-terminal residue" evidence="1">
    <location>
        <position position="1"/>
    </location>
</feature>
<gene>
    <name evidence="1" type="ORF">METZ01_LOCUS18221</name>
</gene>
<reference evidence="1" key="1">
    <citation type="submission" date="2018-05" db="EMBL/GenBank/DDBJ databases">
        <authorList>
            <person name="Lanie J.A."/>
            <person name="Ng W.-L."/>
            <person name="Kazmierczak K.M."/>
            <person name="Andrzejewski T.M."/>
            <person name="Davidsen T.M."/>
            <person name="Wayne K.J."/>
            <person name="Tettelin H."/>
            <person name="Glass J.I."/>
            <person name="Rusch D."/>
            <person name="Podicherti R."/>
            <person name="Tsui H.-C.T."/>
            <person name="Winkler M.E."/>
        </authorList>
    </citation>
    <scope>NUCLEOTIDE SEQUENCE</scope>
</reference>